<dbReference type="Gene3D" id="3.100.10.10">
    <property type="match status" value="1"/>
</dbReference>
<keyword evidence="3" id="KW-0687">Ribonucleoprotein</keyword>
<protein>
    <recommendedName>
        <fullName evidence="5">Large ribosomal subunit protein uL15/eL18 domain-containing protein</fullName>
    </recommendedName>
</protein>
<feature type="compositionally biased region" description="Polar residues" evidence="4">
    <location>
        <begin position="37"/>
        <end position="48"/>
    </location>
</feature>
<dbReference type="InterPro" id="IPR036227">
    <property type="entry name" value="Ribosomal_uL15/eL18_sf"/>
</dbReference>
<dbReference type="GO" id="GO:0003735">
    <property type="term" value="F:structural constituent of ribosome"/>
    <property type="evidence" value="ECO:0007669"/>
    <property type="project" value="InterPro"/>
</dbReference>
<evidence type="ECO:0000313" key="6">
    <source>
        <dbReference type="EMBL" id="SVB20689.1"/>
    </source>
</evidence>
<dbReference type="SUPFAM" id="SSF52080">
    <property type="entry name" value="Ribosomal proteins L15p and L18e"/>
    <property type="match status" value="1"/>
</dbReference>
<gene>
    <name evidence="6" type="ORF">METZ01_LOCUS173543</name>
</gene>
<dbReference type="AlphaFoldDB" id="A0A382C4A8"/>
<organism evidence="6">
    <name type="scientific">marine metagenome</name>
    <dbReference type="NCBI Taxonomy" id="408172"/>
    <lineage>
        <taxon>unclassified sequences</taxon>
        <taxon>metagenomes</taxon>
        <taxon>ecological metagenomes</taxon>
    </lineage>
</organism>
<dbReference type="Pfam" id="PF00828">
    <property type="entry name" value="Ribosomal_L27A"/>
    <property type="match status" value="1"/>
</dbReference>
<evidence type="ECO:0000256" key="2">
    <source>
        <dbReference type="ARBA" id="ARBA00022980"/>
    </source>
</evidence>
<dbReference type="NCBIfam" id="TIGR01071">
    <property type="entry name" value="rplO_bact"/>
    <property type="match status" value="1"/>
</dbReference>
<dbReference type="InterPro" id="IPR005749">
    <property type="entry name" value="Ribosomal_uL15_bac-type"/>
</dbReference>
<proteinExistence type="inferred from homology"/>
<keyword evidence="2" id="KW-0689">Ribosomal protein</keyword>
<name>A0A382C4A8_9ZZZZ</name>
<comment type="similarity">
    <text evidence="1">Belongs to the universal ribosomal protein uL15 family.</text>
</comment>
<evidence type="ECO:0000256" key="3">
    <source>
        <dbReference type="ARBA" id="ARBA00023274"/>
    </source>
</evidence>
<reference evidence="6" key="1">
    <citation type="submission" date="2018-05" db="EMBL/GenBank/DDBJ databases">
        <authorList>
            <person name="Lanie J.A."/>
            <person name="Ng W.-L."/>
            <person name="Kazmierczak K.M."/>
            <person name="Andrzejewski T.M."/>
            <person name="Davidsen T.M."/>
            <person name="Wayne K.J."/>
            <person name="Tettelin H."/>
            <person name="Glass J.I."/>
            <person name="Rusch D."/>
            <person name="Podicherti R."/>
            <person name="Tsui H.-C.T."/>
            <person name="Winkler M.E."/>
        </authorList>
    </citation>
    <scope>NUCLEOTIDE SEQUENCE</scope>
</reference>
<feature type="domain" description="Large ribosomal subunit protein uL15/eL18" evidence="5">
    <location>
        <begin position="78"/>
        <end position="143"/>
    </location>
</feature>
<dbReference type="GO" id="GO:0006412">
    <property type="term" value="P:translation"/>
    <property type="evidence" value="ECO:0007669"/>
    <property type="project" value="InterPro"/>
</dbReference>
<feature type="region of interest" description="Disordered" evidence="4">
    <location>
        <begin position="1"/>
        <end position="48"/>
    </location>
</feature>
<evidence type="ECO:0000259" key="5">
    <source>
        <dbReference type="Pfam" id="PF00828"/>
    </source>
</evidence>
<dbReference type="PROSITE" id="PS00475">
    <property type="entry name" value="RIBOSOMAL_L15"/>
    <property type="match status" value="1"/>
</dbReference>
<dbReference type="PANTHER" id="PTHR12934">
    <property type="entry name" value="50S RIBOSOMAL PROTEIN L15"/>
    <property type="match status" value="1"/>
</dbReference>
<dbReference type="PANTHER" id="PTHR12934:SF11">
    <property type="entry name" value="LARGE RIBOSOMAL SUBUNIT PROTEIN UL15M"/>
    <property type="match status" value="1"/>
</dbReference>
<feature type="compositionally biased region" description="Basic residues" evidence="4">
    <location>
        <begin position="10"/>
        <end position="19"/>
    </location>
</feature>
<dbReference type="InterPro" id="IPR021131">
    <property type="entry name" value="Ribosomal_uL15/eL18"/>
</dbReference>
<sequence length="148" mass="16501">MARINEIRRKNTNTKKKNQLGRGNGSKGTYSGRGSKGQLSRSGGNLNPTFEGGQLRLVKKLPHMRGFTNIFKKNFVALNITDLNEIFNKKSITIKDFREKGIIKNKEMIKILGNGDIKDSIKLEVNAVSQSARKKIEKAGGEIIIKES</sequence>
<dbReference type="InterPro" id="IPR001196">
    <property type="entry name" value="Ribosomal_uL15_CS"/>
</dbReference>
<dbReference type="GO" id="GO:0015934">
    <property type="term" value="C:large ribosomal subunit"/>
    <property type="evidence" value="ECO:0007669"/>
    <property type="project" value="InterPro"/>
</dbReference>
<evidence type="ECO:0000256" key="1">
    <source>
        <dbReference type="ARBA" id="ARBA00007320"/>
    </source>
</evidence>
<accession>A0A382C4A8</accession>
<dbReference type="HAMAP" id="MF_01341">
    <property type="entry name" value="Ribosomal_uL15"/>
    <property type="match status" value="1"/>
</dbReference>
<evidence type="ECO:0000256" key="4">
    <source>
        <dbReference type="SAM" id="MobiDB-lite"/>
    </source>
</evidence>
<dbReference type="InterPro" id="IPR030878">
    <property type="entry name" value="Ribosomal_uL15"/>
</dbReference>
<dbReference type="EMBL" id="UINC01032661">
    <property type="protein sequence ID" value="SVB20689.1"/>
    <property type="molecule type" value="Genomic_DNA"/>
</dbReference>